<evidence type="ECO:0000256" key="1">
    <source>
        <dbReference type="ARBA" id="ARBA00004123"/>
    </source>
</evidence>
<dbReference type="GO" id="GO:0005730">
    <property type="term" value="C:nucleolus"/>
    <property type="evidence" value="ECO:0007669"/>
    <property type="project" value="TreeGrafter"/>
</dbReference>
<dbReference type="Proteomes" id="UP000308768">
    <property type="component" value="Unassembled WGS sequence"/>
</dbReference>
<keyword evidence="2" id="KW-0539">Nucleus</keyword>
<reference evidence="6 7" key="1">
    <citation type="submission" date="2017-03" db="EMBL/GenBank/DDBJ databases">
        <title>Genomes of endolithic fungi from Antarctica.</title>
        <authorList>
            <person name="Coleine C."/>
            <person name="Masonjones S."/>
            <person name="Stajich J.E."/>
        </authorList>
    </citation>
    <scope>NUCLEOTIDE SEQUENCE [LARGE SCALE GENOMIC DNA]</scope>
    <source>
        <strain evidence="6 7">CCFEE 5187</strain>
    </source>
</reference>
<feature type="compositionally biased region" description="Acidic residues" evidence="4">
    <location>
        <begin position="347"/>
        <end position="375"/>
    </location>
</feature>
<comment type="subcellular location">
    <subcellularLocation>
        <location evidence="1">Nucleus</location>
    </subcellularLocation>
</comment>
<comment type="caution">
    <text evidence="6">The sequence shown here is derived from an EMBL/GenBank/DDBJ whole genome shotgun (WGS) entry which is preliminary data.</text>
</comment>
<evidence type="ECO:0000313" key="7">
    <source>
        <dbReference type="Proteomes" id="UP000308768"/>
    </source>
</evidence>
<dbReference type="InterPro" id="IPR007148">
    <property type="entry name" value="SSU_processome_Utp12"/>
</dbReference>
<feature type="domain" description="Small-subunit processome Utp12" evidence="5">
    <location>
        <begin position="227"/>
        <end position="330"/>
    </location>
</feature>
<evidence type="ECO:0000256" key="4">
    <source>
        <dbReference type="SAM" id="MobiDB-lite"/>
    </source>
</evidence>
<feature type="compositionally biased region" description="Polar residues" evidence="4">
    <location>
        <begin position="69"/>
        <end position="81"/>
    </location>
</feature>
<dbReference type="PANTHER" id="PTHR44267:SF1">
    <property type="entry name" value="WD REPEAT-CONTAINING PROTEIN 43"/>
    <property type="match status" value="1"/>
</dbReference>
<evidence type="ECO:0000256" key="3">
    <source>
        <dbReference type="ARBA" id="ARBA00038335"/>
    </source>
</evidence>
<protein>
    <recommendedName>
        <fullName evidence="5">Small-subunit processome Utp12 domain-containing protein</fullName>
    </recommendedName>
</protein>
<proteinExistence type="inferred from homology"/>
<keyword evidence="7" id="KW-1185">Reference proteome</keyword>
<dbReference type="AlphaFoldDB" id="A0A4U0X5X5"/>
<feature type="compositionally biased region" description="Acidic residues" evidence="4">
    <location>
        <begin position="422"/>
        <end position="462"/>
    </location>
</feature>
<dbReference type="STRING" id="331657.A0A4U0X5X5"/>
<evidence type="ECO:0000259" key="5">
    <source>
        <dbReference type="Pfam" id="PF04003"/>
    </source>
</evidence>
<feature type="compositionally biased region" description="Polar residues" evidence="4">
    <location>
        <begin position="1"/>
        <end position="31"/>
    </location>
</feature>
<feature type="region of interest" description="Disordered" evidence="4">
    <location>
        <begin position="56"/>
        <end position="168"/>
    </location>
</feature>
<feature type="region of interest" description="Disordered" evidence="4">
    <location>
        <begin position="341"/>
        <end position="494"/>
    </location>
</feature>
<dbReference type="PANTHER" id="PTHR44267">
    <property type="entry name" value="WD REPEAT-CONTAINING PROTEIN 43"/>
    <property type="match status" value="1"/>
</dbReference>
<dbReference type="GO" id="GO:0000462">
    <property type="term" value="P:maturation of SSU-rRNA from tricistronic rRNA transcript (SSU-rRNA, 5.8S rRNA, LSU-rRNA)"/>
    <property type="evidence" value="ECO:0007669"/>
    <property type="project" value="TreeGrafter"/>
</dbReference>
<accession>A0A4U0X5X5</accession>
<sequence>MVSPTLSRKRQSAVSLPTSSAKKSKTPQNSHVPPAKSLKSILDSNADGRAFRAIATNGVKDTDHDTLDESQTVVAGETDTNGDVDMHDVGAGKEAPVEISSDEDESSTYGSSGEEVVEDVTKASSKPKVARKGATTEDDAAMADGEEEEADGVGVPAGSAEEQSAEEPTFGEILRANAGIEPIDVEASFVDPMAESRALASTSGYRTLVAPSAISLGTVLTQALKTNDSELLESCFQMTDVDSIRSTIQRLHSSLVSNLLQKLAERLHKRPGRAGNLMVWVQWSLVAHGGYLASQPEVMKKLSTLHRVIKERANGLQPLLTLKGKLDMLSAQIELRKSMQASARAADEEDEDERIVYVEGEESESSEEEADDEPAAIEVGVPLPKQPGKGGKLQDYQDPEASGSSEDDGDDMPTTADGVVADSEDDSSDGEDDGLIDDEAEETDDDTGDDSSEDGEDVELDDVSASSDSEMEAPPPKRTAVAPRKPNQVSRRTR</sequence>
<name>A0A4U0X5X5_9PEZI</name>
<dbReference type="InterPro" id="IPR052414">
    <property type="entry name" value="U3_snoRNA-assoc_WDR"/>
</dbReference>
<organism evidence="6 7">
    <name type="scientific">Cryomyces minteri</name>
    <dbReference type="NCBI Taxonomy" id="331657"/>
    <lineage>
        <taxon>Eukaryota</taxon>
        <taxon>Fungi</taxon>
        <taxon>Dikarya</taxon>
        <taxon>Ascomycota</taxon>
        <taxon>Pezizomycotina</taxon>
        <taxon>Dothideomycetes</taxon>
        <taxon>Dothideomycetes incertae sedis</taxon>
        <taxon>Cryomyces</taxon>
    </lineage>
</organism>
<dbReference type="OrthoDB" id="30195at2759"/>
<evidence type="ECO:0000313" key="6">
    <source>
        <dbReference type="EMBL" id="TKA69875.1"/>
    </source>
</evidence>
<comment type="similarity">
    <text evidence="3">Belongs to the UTP5 family.</text>
</comment>
<feature type="region of interest" description="Disordered" evidence="4">
    <location>
        <begin position="1"/>
        <end position="43"/>
    </location>
</feature>
<dbReference type="EMBL" id="NAJN01000690">
    <property type="protein sequence ID" value="TKA69875.1"/>
    <property type="molecule type" value="Genomic_DNA"/>
</dbReference>
<gene>
    <name evidence="6" type="ORF">B0A49_05554</name>
</gene>
<feature type="compositionally biased region" description="Acidic residues" evidence="4">
    <location>
        <begin position="136"/>
        <end position="151"/>
    </location>
</feature>
<evidence type="ECO:0000256" key="2">
    <source>
        <dbReference type="ARBA" id="ARBA00023242"/>
    </source>
</evidence>
<dbReference type="Pfam" id="PF04003">
    <property type="entry name" value="Utp12"/>
    <property type="match status" value="1"/>
</dbReference>